<accession>A0A225APF9</accession>
<feature type="region of interest" description="Disordered" evidence="1">
    <location>
        <begin position="121"/>
        <end position="141"/>
    </location>
</feature>
<dbReference type="EMBL" id="LFMY01000008">
    <property type="protein sequence ID" value="OKL59168.1"/>
    <property type="molecule type" value="Genomic_DNA"/>
</dbReference>
<proteinExistence type="predicted"/>
<evidence type="ECO:0000313" key="3">
    <source>
        <dbReference type="Proteomes" id="UP000214365"/>
    </source>
</evidence>
<evidence type="ECO:0000256" key="1">
    <source>
        <dbReference type="SAM" id="MobiDB-lite"/>
    </source>
</evidence>
<dbReference type="Proteomes" id="UP000214365">
    <property type="component" value="Unassembled WGS sequence"/>
</dbReference>
<dbReference type="STRING" id="1441469.A0A225APF9"/>
<evidence type="ECO:0000313" key="2">
    <source>
        <dbReference type="EMBL" id="OKL59168.1"/>
    </source>
</evidence>
<keyword evidence="3" id="KW-1185">Reference proteome</keyword>
<gene>
    <name evidence="2" type="ORF">UA08_05807</name>
</gene>
<dbReference type="OrthoDB" id="4216802at2759"/>
<feature type="compositionally biased region" description="Basic and acidic residues" evidence="1">
    <location>
        <begin position="125"/>
        <end position="134"/>
    </location>
</feature>
<reference evidence="2 3" key="1">
    <citation type="submission" date="2015-06" db="EMBL/GenBank/DDBJ databases">
        <title>Talaromyces atroroseus IBT 11181 draft genome.</title>
        <authorList>
            <person name="Rasmussen K.B."/>
            <person name="Rasmussen S."/>
            <person name="Petersen B."/>
            <person name="Sicheritz-Ponten T."/>
            <person name="Mortensen U.H."/>
            <person name="Thrane U."/>
        </authorList>
    </citation>
    <scope>NUCLEOTIDE SEQUENCE [LARGE SCALE GENOMIC DNA]</scope>
    <source>
        <strain evidence="2 3">IBT 11181</strain>
    </source>
</reference>
<comment type="caution">
    <text evidence="2">The sequence shown here is derived from an EMBL/GenBank/DDBJ whole genome shotgun (WGS) entry which is preliminary data.</text>
</comment>
<organism evidence="2 3">
    <name type="scientific">Talaromyces atroroseus</name>
    <dbReference type="NCBI Taxonomy" id="1441469"/>
    <lineage>
        <taxon>Eukaryota</taxon>
        <taxon>Fungi</taxon>
        <taxon>Dikarya</taxon>
        <taxon>Ascomycota</taxon>
        <taxon>Pezizomycotina</taxon>
        <taxon>Eurotiomycetes</taxon>
        <taxon>Eurotiomycetidae</taxon>
        <taxon>Eurotiales</taxon>
        <taxon>Trichocomaceae</taxon>
        <taxon>Talaromyces</taxon>
        <taxon>Talaromyces sect. Trachyspermi</taxon>
    </lineage>
</organism>
<protein>
    <submittedName>
        <fullName evidence="2">Uncharacterized protein</fullName>
    </submittedName>
</protein>
<dbReference type="GeneID" id="31005563"/>
<dbReference type="AlphaFoldDB" id="A0A225APF9"/>
<dbReference type="RefSeq" id="XP_020119289.1">
    <property type="nucleotide sequence ID" value="XM_020268118.1"/>
</dbReference>
<sequence length="279" mass="32025">MSESGKHHLLLGVPSSTKEYAYLPNCFRNVYQKHWDMLEKDKTSEESPYIIFTGVDNETFSRDFEEGGNHCDTYIPSLGLVLVDMITPQHERAHRQLDKIIQWHINEFANGIDDGLQYTGQASRTSEDREKRPDTSYQPVYLPSGRSDKWPSLVIEAGWSETRAKLEHDARWWIGASKGDVKGVITAAVQQGSRSIILEYWHSVLSPLRSDPDKRVIKLTHRTTISQGNKNSPIQVSNVPFIIPFEDMFLRGADANTKEYDIVISREELELYAIRVWKD</sequence>
<name>A0A225APF9_TALAT</name>